<feature type="transmembrane region" description="Helical" evidence="1">
    <location>
        <begin position="328"/>
        <end position="345"/>
    </location>
</feature>
<accession>A0A1I0AUG2</accession>
<keyword evidence="1" id="KW-0812">Transmembrane</keyword>
<dbReference type="STRING" id="237682.SAMN05421676_102244"/>
<dbReference type="OrthoDB" id="3243277at2"/>
<dbReference type="RefSeq" id="WP_093132051.1">
    <property type="nucleotide sequence ID" value="NZ_FOHJ01000002.1"/>
</dbReference>
<feature type="transmembrane region" description="Helical" evidence="1">
    <location>
        <begin position="139"/>
        <end position="167"/>
    </location>
</feature>
<gene>
    <name evidence="2" type="ORF">SAMN05421676_102244</name>
</gene>
<dbReference type="AlphaFoldDB" id="A0A1I0AUG2"/>
<dbReference type="Proteomes" id="UP000199095">
    <property type="component" value="Unassembled WGS sequence"/>
</dbReference>
<protein>
    <submittedName>
        <fullName evidence="2">Uncharacterized protein</fullName>
    </submittedName>
</protein>
<feature type="transmembrane region" description="Helical" evidence="1">
    <location>
        <begin position="244"/>
        <end position="263"/>
    </location>
</feature>
<dbReference type="CDD" id="cd21416">
    <property type="entry name" value="HDC_protein"/>
    <property type="match status" value="1"/>
</dbReference>
<feature type="transmembrane region" description="Helical" evidence="1">
    <location>
        <begin position="88"/>
        <end position="112"/>
    </location>
</feature>
<keyword evidence="1" id="KW-0472">Membrane</keyword>
<feature type="transmembrane region" description="Helical" evidence="1">
    <location>
        <begin position="54"/>
        <end position="76"/>
    </location>
</feature>
<feature type="transmembrane region" description="Helical" evidence="1">
    <location>
        <begin position="30"/>
        <end position="48"/>
    </location>
</feature>
<evidence type="ECO:0000256" key="1">
    <source>
        <dbReference type="SAM" id="Phobius"/>
    </source>
</evidence>
<evidence type="ECO:0000313" key="2">
    <source>
        <dbReference type="EMBL" id="SES97204.1"/>
    </source>
</evidence>
<feature type="transmembrane region" description="Helical" evidence="1">
    <location>
        <begin position="373"/>
        <end position="396"/>
    </location>
</feature>
<feature type="transmembrane region" description="Helical" evidence="1">
    <location>
        <begin position="275"/>
        <end position="294"/>
    </location>
</feature>
<evidence type="ECO:0000313" key="3">
    <source>
        <dbReference type="Proteomes" id="UP000199095"/>
    </source>
</evidence>
<feature type="transmembrane region" description="Helical" evidence="1">
    <location>
        <begin position="6"/>
        <end position="23"/>
    </location>
</feature>
<sequence length="399" mass="42185">MEPVIATMIMLGIIAIGEVFSLLSRAKIPMLLVAIIGVYILIQGGIIPGDIVDASTFTIVGAVLQPPLLVHMGTIIPMSVLKSQYKAVLITLIGLLFSVLFVLVAGTIVFNYGTAISGAGPLTGGIIATLITSEALREIGFTALASIPVIVLVLQGVLGMPLTSFFLRKHGQTLQKNIRTKLNTAATAETVSEVKTPEDILSDKNQDTKKALIPEKYLDSHFILLFLIFVGGAISVALDNLTGINYSLFGLGIGIIGAIAGFYPQNALEKANGFGIAMLGIIIIVIGSFVTTPWSDIVSVLPAAAFMIVVGTIGLLIGGYIGSKIFKWDPYLGMALTLTALYGFPGDYLITQEVSRSIGRDKEEQEEIFNQTLAPMLIGGFTSVTVGSVVIASILVQTL</sequence>
<dbReference type="InterPro" id="IPR049576">
    <property type="entry name" value="HDC-like"/>
</dbReference>
<name>A0A1I0AUG2_9BACI</name>
<feature type="transmembrane region" description="Helical" evidence="1">
    <location>
        <begin position="217"/>
        <end position="238"/>
    </location>
</feature>
<keyword evidence="3" id="KW-1185">Reference proteome</keyword>
<organism evidence="2 3">
    <name type="scientific">Salinibacillus kushneri</name>
    <dbReference type="NCBI Taxonomy" id="237682"/>
    <lineage>
        <taxon>Bacteria</taxon>
        <taxon>Bacillati</taxon>
        <taxon>Bacillota</taxon>
        <taxon>Bacilli</taxon>
        <taxon>Bacillales</taxon>
        <taxon>Bacillaceae</taxon>
        <taxon>Salinibacillus</taxon>
    </lineage>
</organism>
<keyword evidence="1" id="KW-1133">Transmembrane helix</keyword>
<reference evidence="3" key="1">
    <citation type="submission" date="2016-10" db="EMBL/GenBank/DDBJ databases">
        <authorList>
            <person name="Varghese N."/>
            <person name="Submissions S."/>
        </authorList>
    </citation>
    <scope>NUCLEOTIDE SEQUENCE [LARGE SCALE GENOMIC DNA]</scope>
    <source>
        <strain evidence="3">CGMCC 1.3566</strain>
    </source>
</reference>
<dbReference type="EMBL" id="FOHJ01000002">
    <property type="protein sequence ID" value="SES97204.1"/>
    <property type="molecule type" value="Genomic_DNA"/>
</dbReference>
<feature type="transmembrane region" description="Helical" evidence="1">
    <location>
        <begin position="300"/>
        <end position="321"/>
    </location>
</feature>
<proteinExistence type="predicted"/>